<dbReference type="Proteomes" id="UP000800094">
    <property type="component" value="Unassembled WGS sequence"/>
</dbReference>
<evidence type="ECO:0000313" key="2">
    <source>
        <dbReference type="EMBL" id="KAF2255232.1"/>
    </source>
</evidence>
<proteinExistence type="predicted"/>
<name>A0A6A6IZ91_9PLEO</name>
<accession>A0A6A6IZ91</accession>
<reference evidence="2" key="1">
    <citation type="journal article" date="2020" name="Stud. Mycol.">
        <title>101 Dothideomycetes genomes: a test case for predicting lifestyles and emergence of pathogens.</title>
        <authorList>
            <person name="Haridas S."/>
            <person name="Albert R."/>
            <person name="Binder M."/>
            <person name="Bloem J."/>
            <person name="Labutti K."/>
            <person name="Salamov A."/>
            <person name="Andreopoulos B."/>
            <person name="Baker S."/>
            <person name="Barry K."/>
            <person name="Bills G."/>
            <person name="Bluhm B."/>
            <person name="Cannon C."/>
            <person name="Castanera R."/>
            <person name="Culley D."/>
            <person name="Daum C."/>
            <person name="Ezra D."/>
            <person name="Gonzalez J."/>
            <person name="Henrissat B."/>
            <person name="Kuo A."/>
            <person name="Liang C."/>
            <person name="Lipzen A."/>
            <person name="Lutzoni F."/>
            <person name="Magnuson J."/>
            <person name="Mondo S."/>
            <person name="Nolan M."/>
            <person name="Ohm R."/>
            <person name="Pangilinan J."/>
            <person name="Park H.-J."/>
            <person name="Ramirez L."/>
            <person name="Alfaro M."/>
            <person name="Sun H."/>
            <person name="Tritt A."/>
            <person name="Yoshinaga Y."/>
            <person name="Zwiers L.-H."/>
            <person name="Turgeon B."/>
            <person name="Goodwin S."/>
            <person name="Spatafora J."/>
            <person name="Crous P."/>
            <person name="Grigoriev I."/>
        </authorList>
    </citation>
    <scope>NUCLEOTIDE SEQUENCE</scope>
    <source>
        <strain evidence="2">CBS 122368</strain>
    </source>
</reference>
<feature type="chain" id="PRO_5025609483" evidence="1">
    <location>
        <begin position="18"/>
        <end position="185"/>
    </location>
</feature>
<dbReference type="EMBL" id="ML987190">
    <property type="protein sequence ID" value="KAF2255232.1"/>
    <property type="molecule type" value="Genomic_DNA"/>
</dbReference>
<evidence type="ECO:0000256" key="1">
    <source>
        <dbReference type="SAM" id="SignalP"/>
    </source>
</evidence>
<dbReference type="RefSeq" id="XP_033690236.1">
    <property type="nucleotide sequence ID" value="XM_033824681.1"/>
</dbReference>
<evidence type="ECO:0000313" key="3">
    <source>
        <dbReference type="Proteomes" id="UP000800094"/>
    </source>
</evidence>
<keyword evidence="3" id="KW-1185">Reference proteome</keyword>
<protein>
    <submittedName>
        <fullName evidence="2">Uncharacterized protein</fullName>
    </submittedName>
</protein>
<dbReference type="GeneID" id="54578011"/>
<dbReference type="AlphaFoldDB" id="A0A6A6IZ91"/>
<gene>
    <name evidence="2" type="ORF">BU26DRAFT_448528</name>
</gene>
<feature type="signal peptide" evidence="1">
    <location>
        <begin position="1"/>
        <end position="17"/>
    </location>
</feature>
<sequence>MKTFFVAAAALCSVASAFPFAPWKILAPPPAGTQFYQLQTKSATTAVSGQWVSLKSGSTSYVLASAQTSATKFFTNKYDATSTYAIHNADDTRQIALQGTDGVLLYLIDATNPSSDNIPKGQLMEWATFTMDNNVLGVKDGSTLTNRTFVAVKGSDNGYGLALYDGASNTTQNITPITINIVKST</sequence>
<keyword evidence="1" id="KW-0732">Signal</keyword>
<dbReference type="OrthoDB" id="5199481at2759"/>
<organism evidence="2 3">
    <name type="scientific">Trematosphaeria pertusa</name>
    <dbReference type="NCBI Taxonomy" id="390896"/>
    <lineage>
        <taxon>Eukaryota</taxon>
        <taxon>Fungi</taxon>
        <taxon>Dikarya</taxon>
        <taxon>Ascomycota</taxon>
        <taxon>Pezizomycotina</taxon>
        <taxon>Dothideomycetes</taxon>
        <taxon>Pleosporomycetidae</taxon>
        <taxon>Pleosporales</taxon>
        <taxon>Massarineae</taxon>
        <taxon>Trematosphaeriaceae</taxon>
        <taxon>Trematosphaeria</taxon>
    </lineage>
</organism>